<evidence type="ECO:0000256" key="1">
    <source>
        <dbReference type="ARBA" id="ARBA00004141"/>
    </source>
</evidence>
<evidence type="ECO:0000256" key="5">
    <source>
        <dbReference type="SAM" id="Phobius"/>
    </source>
</evidence>
<sequence>MISLRIGRRDPLPQRERHKLGAFIGVFTPSILTILGVIMYLRFGWVVGNVGLVGALVIVVIANLITLITALSVSAVASNMDVGVGGAYYLISRSLGLEIGAAIGLPLYLSQALSVTLYSFGLAESLRIVWPEVPLQPTTLVVIFAVTLLSTRGASIALRSQLPVMAAIGLSLAVFFVGGSSGGHVPGSFLDVGGPLGFWAVFAVFFPAVTGIMAGVSLSGDLRDPQKSIARGIIAAVLVGFAVYLLVPIVLAFNADRESLIRDSLVWTKIAIWPALIFPGLWGAILSSAVGSILGAPRTLQALAMDRVAPRFLGRASARGAGPLAAILFSGAIAMAAVGLGNLNAVARVLTMFFLTTYGMINLVAGLEKLVGDPSYRPTFNIPWWVSFAGAFGCLAAMWLMHPLACVAAIVIELSLWLALRRRAVKATWGDLRRGLWMAGLRYALIRLKGTPEDPRNWRPNILVFAGEVERRPELVRFASWFSQNRGIVTVCDLIEGDLVEGDIAIDERREQMNQFLDVRGYLAFGEVHVVHDFEDGVVSVSQANGIAGVASNTLMFGWSRDHERMASYFRIMRQVSRLHKSMILLRHNPRNMLARTKHIDIWWGGLQQNGDLMLLLAHLLSLNHEWSNAKITIKSIASNELVQAETERRLAVMIPQVRIKAEQKVRLRSDDRPVIDTIHEESRDAEVVFLGLAQPDPGEEAEYAGRLAKMMEGLPTVVLVKNSSMFAGDLV</sequence>
<organism evidence="8 9">
    <name type="scientific">candidate division TA06 bacterium SM23_40</name>
    <dbReference type="NCBI Taxonomy" id="1703774"/>
    <lineage>
        <taxon>Bacteria</taxon>
        <taxon>Bacteria division TA06</taxon>
    </lineage>
</organism>
<dbReference type="InterPro" id="IPR018491">
    <property type="entry name" value="SLC12_C"/>
</dbReference>
<feature type="domain" description="SLC12A transporter C-terminal" evidence="7">
    <location>
        <begin position="597"/>
        <end position="663"/>
    </location>
</feature>
<feature type="transmembrane region" description="Helical" evidence="5">
    <location>
        <begin position="379"/>
        <end position="398"/>
    </location>
</feature>
<dbReference type="Proteomes" id="UP000051717">
    <property type="component" value="Unassembled WGS sequence"/>
</dbReference>
<evidence type="ECO:0000256" key="3">
    <source>
        <dbReference type="ARBA" id="ARBA00022989"/>
    </source>
</evidence>
<accession>A0A0S8GH61</accession>
<feature type="domain" description="Amino acid permease/ SLC12A" evidence="6">
    <location>
        <begin position="26"/>
        <end position="463"/>
    </location>
</feature>
<dbReference type="GO" id="GO:0016020">
    <property type="term" value="C:membrane"/>
    <property type="evidence" value="ECO:0007669"/>
    <property type="project" value="UniProtKB-SubCell"/>
</dbReference>
<reference evidence="8 9" key="1">
    <citation type="journal article" date="2015" name="Microbiome">
        <title>Genomic resolution of linkages in carbon, nitrogen, and sulfur cycling among widespread estuary sediment bacteria.</title>
        <authorList>
            <person name="Baker B.J."/>
            <person name="Lazar C.S."/>
            <person name="Teske A.P."/>
            <person name="Dick G.J."/>
        </authorList>
    </citation>
    <scope>NUCLEOTIDE SEQUENCE [LARGE SCALE GENOMIC DNA]</scope>
    <source>
        <strain evidence="8">SM23_40</strain>
    </source>
</reference>
<feature type="transmembrane region" description="Helical" evidence="5">
    <location>
        <begin position="345"/>
        <end position="367"/>
    </location>
</feature>
<dbReference type="Pfam" id="PF03522">
    <property type="entry name" value="SLC12"/>
    <property type="match status" value="2"/>
</dbReference>
<feature type="transmembrane region" description="Helical" evidence="5">
    <location>
        <begin position="128"/>
        <end position="150"/>
    </location>
</feature>
<protein>
    <recommendedName>
        <fullName evidence="10">Na-K-Cl cotransporter</fullName>
    </recommendedName>
</protein>
<gene>
    <name evidence="8" type="ORF">AMJ82_01745</name>
</gene>
<evidence type="ECO:0000256" key="2">
    <source>
        <dbReference type="ARBA" id="ARBA00022692"/>
    </source>
</evidence>
<evidence type="ECO:0000313" key="8">
    <source>
        <dbReference type="EMBL" id="KPK71165.1"/>
    </source>
</evidence>
<feature type="transmembrane region" description="Helical" evidence="5">
    <location>
        <begin position="20"/>
        <end position="41"/>
    </location>
</feature>
<dbReference type="InterPro" id="IPR004842">
    <property type="entry name" value="SLC12A_fam"/>
</dbReference>
<dbReference type="EMBL" id="LJUI01000007">
    <property type="protein sequence ID" value="KPK71165.1"/>
    <property type="molecule type" value="Genomic_DNA"/>
</dbReference>
<proteinExistence type="predicted"/>
<feature type="transmembrane region" description="Helical" evidence="5">
    <location>
        <begin position="88"/>
        <end position="108"/>
    </location>
</feature>
<dbReference type="PANTHER" id="PTHR11827:SF72">
    <property type="entry name" value="GH08340P"/>
    <property type="match status" value="1"/>
</dbReference>
<feature type="transmembrane region" description="Helical" evidence="5">
    <location>
        <begin position="316"/>
        <end position="339"/>
    </location>
</feature>
<evidence type="ECO:0000313" key="9">
    <source>
        <dbReference type="Proteomes" id="UP000051717"/>
    </source>
</evidence>
<evidence type="ECO:0008006" key="10">
    <source>
        <dbReference type="Google" id="ProtNLM"/>
    </source>
</evidence>
<dbReference type="AlphaFoldDB" id="A0A0S8GH61"/>
<feature type="domain" description="SLC12A transporter C-terminal" evidence="7">
    <location>
        <begin position="472"/>
        <end position="588"/>
    </location>
</feature>
<dbReference type="PANTHER" id="PTHR11827">
    <property type="entry name" value="SOLUTE CARRIER FAMILY 12, CATION COTRANSPORTERS"/>
    <property type="match status" value="1"/>
</dbReference>
<dbReference type="InterPro" id="IPR004841">
    <property type="entry name" value="AA-permease/SLC12A_dom"/>
</dbReference>
<dbReference type="Pfam" id="PF00324">
    <property type="entry name" value="AA_permease"/>
    <property type="match status" value="1"/>
</dbReference>
<feature type="transmembrane region" description="Helical" evidence="5">
    <location>
        <begin position="196"/>
        <end position="218"/>
    </location>
</feature>
<dbReference type="PATRIC" id="fig|1703774.3.peg.73"/>
<feature type="transmembrane region" description="Helical" evidence="5">
    <location>
        <begin position="230"/>
        <end position="251"/>
    </location>
</feature>
<keyword evidence="2 5" id="KW-0812">Transmembrane</keyword>
<evidence type="ECO:0000256" key="4">
    <source>
        <dbReference type="ARBA" id="ARBA00023136"/>
    </source>
</evidence>
<dbReference type="Gene3D" id="1.20.1740.10">
    <property type="entry name" value="Amino acid/polyamine transporter I"/>
    <property type="match status" value="1"/>
</dbReference>
<keyword evidence="3 5" id="KW-1133">Transmembrane helix</keyword>
<feature type="transmembrane region" description="Helical" evidence="5">
    <location>
        <begin position="271"/>
        <end position="295"/>
    </location>
</feature>
<feature type="transmembrane region" description="Helical" evidence="5">
    <location>
        <begin position="53"/>
        <end position="76"/>
    </location>
</feature>
<comment type="subcellular location">
    <subcellularLocation>
        <location evidence="1">Membrane</location>
        <topology evidence="1">Multi-pass membrane protein</topology>
    </subcellularLocation>
</comment>
<keyword evidence="4 5" id="KW-0472">Membrane</keyword>
<name>A0A0S8GH61_UNCT6</name>
<evidence type="ECO:0000259" key="6">
    <source>
        <dbReference type="Pfam" id="PF00324"/>
    </source>
</evidence>
<evidence type="ECO:0000259" key="7">
    <source>
        <dbReference type="Pfam" id="PF03522"/>
    </source>
</evidence>
<comment type="caution">
    <text evidence="8">The sequence shown here is derived from an EMBL/GenBank/DDBJ whole genome shotgun (WGS) entry which is preliminary data.</text>
</comment>
<dbReference type="GO" id="GO:0015377">
    <property type="term" value="F:chloride:monoatomic cation symporter activity"/>
    <property type="evidence" value="ECO:0007669"/>
    <property type="project" value="InterPro"/>
</dbReference>
<feature type="transmembrane region" description="Helical" evidence="5">
    <location>
        <begin position="162"/>
        <end position="184"/>
    </location>
</feature>